<feature type="transmembrane region" description="Helical" evidence="13">
    <location>
        <begin position="65"/>
        <end position="86"/>
    </location>
</feature>
<evidence type="ECO:0000256" key="2">
    <source>
        <dbReference type="ARBA" id="ARBA00004141"/>
    </source>
</evidence>
<dbReference type="GO" id="GO:0016020">
    <property type="term" value="C:membrane"/>
    <property type="evidence" value="ECO:0007669"/>
    <property type="project" value="UniProtKB-SubCell"/>
</dbReference>
<sequence>MAKIERPLSPHLQIYKPQITMVTSITHRATGIALGVGTLLLAWWLIAVASGPEAYETVSAFMTSWFGQIILFGFTWSLFYHLCNGIRHLFWDMGKGFELPTMRKSGMAAIIASVVLTLLTWIIAYAMGA</sequence>
<dbReference type="EMBL" id="WTUW01000001">
    <property type="protein sequence ID" value="MZR29453.1"/>
    <property type="molecule type" value="Genomic_DNA"/>
</dbReference>
<feature type="transmembrane region" description="Helical" evidence="13">
    <location>
        <begin position="107"/>
        <end position="127"/>
    </location>
</feature>
<evidence type="ECO:0000256" key="1">
    <source>
        <dbReference type="ARBA" id="ARBA00004050"/>
    </source>
</evidence>
<dbReference type="NCBIfam" id="TIGR02970">
    <property type="entry name" value="succ_dehyd_cytB"/>
    <property type="match status" value="1"/>
</dbReference>
<comment type="similarity">
    <text evidence="3">Belongs to the cytochrome b560 family.</text>
</comment>
<dbReference type="GO" id="GO:0046872">
    <property type="term" value="F:metal ion binding"/>
    <property type="evidence" value="ECO:0007669"/>
    <property type="project" value="UniProtKB-KW"/>
</dbReference>
<evidence type="ECO:0000256" key="4">
    <source>
        <dbReference type="ARBA" id="ARBA00020076"/>
    </source>
</evidence>
<keyword evidence="7 12" id="KW-0479">Metal-binding</keyword>
<protein>
    <recommendedName>
        <fullName evidence="4">Succinate dehydrogenase cytochrome b556 subunit</fullName>
    </recommendedName>
</protein>
<evidence type="ECO:0000256" key="3">
    <source>
        <dbReference type="ARBA" id="ARBA00007244"/>
    </source>
</evidence>
<proteinExistence type="inferred from homology"/>
<dbReference type="PANTHER" id="PTHR10978">
    <property type="entry name" value="SUCCINATE DEHYDROGENASE CYTOCHROME B560 SUBUNIT"/>
    <property type="match status" value="1"/>
</dbReference>
<evidence type="ECO:0000256" key="9">
    <source>
        <dbReference type="ARBA" id="ARBA00023004"/>
    </source>
</evidence>
<dbReference type="InterPro" id="IPR034804">
    <property type="entry name" value="SQR/QFR_C/D"/>
</dbReference>
<dbReference type="Pfam" id="PF01127">
    <property type="entry name" value="Sdh_cyt"/>
    <property type="match status" value="1"/>
</dbReference>
<dbReference type="CDD" id="cd03499">
    <property type="entry name" value="SQR_TypeC_SdhC"/>
    <property type="match status" value="1"/>
</dbReference>
<dbReference type="RefSeq" id="WP_161313924.1">
    <property type="nucleotide sequence ID" value="NZ_WTUW01000001.1"/>
</dbReference>
<evidence type="ECO:0000313" key="14">
    <source>
        <dbReference type="EMBL" id="MZR29453.1"/>
    </source>
</evidence>
<gene>
    <name evidence="14" type="primary">sdhC</name>
    <name evidence="14" type="ORF">GQE98_02280</name>
</gene>
<keyword evidence="10 13" id="KW-0472">Membrane</keyword>
<evidence type="ECO:0000256" key="11">
    <source>
        <dbReference type="ARBA" id="ARBA00025912"/>
    </source>
</evidence>
<evidence type="ECO:0000256" key="10">
    <source>
        <dbReference type="ARBA" id="ARBA00023136"/>
    </source>
</evidence>
<dbReference type="Proteomes" id="UP000476030">
    <property type="component" value="Unassembled WGS sequence"/>
</dbReference>
<evidence type="ECO:0000256" key="7">
    <source>
        <dbReference type="ARBA" id="ARBA00022723"/>
    </source>
</evidence>
<keyword evidence="9 12" id="KW-0408">Iron</keyword>
<dbReference type="SUPFAM" id="SSF81343">
    <property type="entry name" value="Fumarate reductase respiratory complex transmembrane subunits"/>
    <property type="match status" value="1"/>
</dbReference>
<keyword evidence="6 13" id="KW-0812">Transmembrane</keyword>
<reference evidence="14 15" key="1">
    <citation type="submission" date="2019-12" db="EMBL/GenBank/DDBJ databases">
        <title>Snethiella sp. nov. sp. isolated from sea sand.</title>
        <authorList>
            <person name="Kim J."/>
            <person name="Jeong S.E."/>
            <person name="Jung H.S."/>
            <person name="Jeon C.O."/>
        </authorList>
    </citation>
    <scope>NUCLEOTIDE SEQUENCE [LARGE SCALE GENOMIC DNA]</scope>
    <source>
        <strain evidence="14 15">DP05</strain>
    </source>
</reference>
<organism evidence="14 15">
    <name type="scientific">Sneathiella litorea</name>
    <dbReference type="NCBI Taxonomy" id="2606216"/>
    <lineage>
        <taxon>Bacteria</taxon>
        <taxon>Pseudomonadati</taxon>
        <taxon>Pseudomonadota</taxon>
        <taxon>Alphaproteobacteria</taxon>
        <taxon>Sneathiellales</taxon>
        <taxon>Sneathiellaceae</taxon>
        <taxon>Sneathiella</taxon>
    </lineage>
</organism>
<comment type="function">
    <text evidence="1">Membrane-anchoring subunit of succinate dehydrogenase (SDH).</text>
</comment>
<evidence type="ECO:0000256" key="6">
    <source>
        <dbReference type="ARBA" id="ARBA00022692"/>
    </source>
</evidence>
<comment type="caution">
    <text evidence="14">The sequence shown here is derived from an EMBL/GenBank/DDBJ whole genome shotgun (WGS) entry which is preliminary data.</text>
</comment>
<dbReference type="PROSITE" id="PS01000">
    <property type="entry name" value="SDH_CYT_1"/>
    <property type="match status" value="1"/>
</dbReference>
<dbReference type="InterPro" id="IPR018495">
    <property type="entry name" value="Succ_DH_cyt_bsu_CS"/>
</dbReference>
<dbReference type="PIRSF" id="PIRSF000178">
    <property type="entry name" value="SDH_cyt_b560"/>
    <property type="match status" value="1"/>
</dbReference>
<dbReference type="Gene3D" id="1.20.1300.10">
    <property type="entry name" value="Fumarate reductase/succinate dehydrogenase, transmembrane subunit"/>
    <property type="match status" value="1"/>
</dbReference>
<dbReference type="PROSITE" id="PS01001">
    <property type="entry name" value="SDH_CYT_2"/>
    <property type="match status" value="1"/>
</dbReference>
<dbReference type="InterPro" id="IPR000701">
    <property type="entry name" value="SuccDH_FuR_B_TM-su"/>
</dbReference>
<accession>A0A6L8W4L5</accession>
<dbReference type="GO" id="GO:0009055">
    <property type="term" value="F:electron transfer activity"/>
    <property type="evidence" value="ECO:0007669"/>
    <property type="project" value="InterPro"/>
</dbReference>
<comment type="subcellular location">
    <subcellularLocation>
        <location evidence="2">Membrane</location>
        <topology evidence="2">Multi-pass membrane protein</topology>
    </subcellularLocation>
</comment>
<evidence type="ECO:0000256" key="12">
    <source>
        <dbReference type="PIRSR" id="PIRSR000178-1"/>
    </source>
</evidence>
<dbReference type="AlphaFoldDB" id="A0A6L8W4L5"/>
<keyword evidence="15" id="KW-1185">Reference proteome</keyword>
<dbReference type="PANTHER" id="PTHR10978:SF5">
    <property type="entry name" value="SUCCINATE DEHYDROGENASE CYTOCHROME B560 SUBUNIT, MITOCHONDRIAL"/>
    <property type="match status" value="1"/>
</dbReference>
<evidence type="ECO:0000256" key="5">
    <source>
        <dbReference type="ARBA" id="ARBA00022617"/>
    </source>
</evidence>
<evidence type="ECO:0000256" key="8">
    <source>
        <dbReference type="ARBA" id="ARBA00022989"/>
    </source>
</evidence>
<dbReference type="GO" id="GO:0006099">
    <property type="term" value="P:tricarboxylic acid cycle"/>
    <property type="evidence" value="ECO:0007669"/>
    <property type="project" value="InterPro"/>
</dbReference>
<evidence type="ECO:0000256" key="13">
    <source>
        <dbReference type="SAM" id="Phobius"/>
    </source>
</evidence>
<name>A0A6L8W4L5_9PROT</name>
<comment type="cofactor">
    <cofactor evidence="12">
        <name>heme</name>
        <dbReference type="ChEBI" id="CHEBI:30413"/>
    </cofactor>
    <text evidence="12">The heme is bound between the two transmembrane subunits.</text>
</comment>
<feature type="binding site" description="axial binding residue" evidence="12">
    <location>
        <position position="81"/>
    </location>
    <ligand>
        <name>heme</name>
        <dbReference type="ChEBI" id="CHEBI:30413"/>
        <note>ligand shared with second transmembrane subunit</note>
    </ligand>
    <ligandPart>
        <name>Fe</name>
        <dbReference type="ChEBI" id="CHEBI:18248"/>
    </ligandPart>
</feature>
<keyword evidence="8 13" id="KW-1133">Transmembrane helix</keyword>
<evidence type="ECO:0000313" key="15">
    <source>
        <dbReference type="Proteomes" id="UP000476030"/>
    </source>
</evidence>
<dbReference type="InterPro" id="IPR014314">
    <property type="entry name" value="Succ_DH_cytb556"/>
</dbReference>
<keyword evidence="5 12" id="KW-0349">Heme</keyword>
<comment type="subunit">
    <text evidence="11">Part of an enzyme complex containing four subunits: a flavoprotein, an iron-sulfur protein, plus two membrane-anchoring proteins, SdhC and SdhD. The complex can form homotrimers.</text>
</comment>
<feature type="transmembrane region" description="Helical" evidence="13">
    <location>
        <begin position="21"/>
        <end position="45"/>
    </location>
</feature>